<organism evidence="1">
    <name type="scientific">marine sediment metagenome</name>
    <dbReference type="NCBI Taxonomy" id="412755"/>
    <lineage>
        <taxon>unclassified sequences</taxon>
        <taxon>metagenomes</taxon>
        <taxon>ecological metagenomes</taxon>
    </lineage>
</organism>
<dbReference type="EMBL" id="LAZR01050105">
    <property type="protein sequence ID" value="KKK88107.1"/>
    <property type="molecule type" value="Genomic_DNA"/>
</dbReference>
<name>A0A0F8Z2W1_9ZZZZ</name>
<accession>A0A0F8Z2W1</accession>
<protein>
    <submittedName>
        <fullName evidence="1">Uncharacterized protein</fullName>
    </submittedName>
</protein>
<evidence type="ECO:0000313" key="1">
    <source>
        <dbReference type="EMBL" id="KKK88107.1"/>
    </source>
</evidence>
<reference evidence="1" key="1">
    <citation type="journal article" date="2015" name="Nature">
        <title>Complex archaea that bridge the gap between prokaryotes and eukaryotes.</title>
        <authorList>
            <person name="Spang A."/>
            <person name="Saw J.H."/>
            <person name="Jorgensen S.L."/>
            <person name="Zaremba-Niedzwiedzka K."/>
            <person name="Martijn J."/>
            <person name="Lind A.E."/>
            <person name="van Eijk R."/>
            <person name="Schleper C."/>
            <person name="Guy L."/>
            <person name="Ettema T.J."/>
        </authorList>
    </citation>
    <scope>NUCLEOTIDE SEQUENCE</scope>
</reference>
<proteinExistence type="predicted"/>
<comment type="caution">
    <text evidence="1">The sequence shown here is derived from an EMBL/GenBank/DDBJ whole genome shotgun (WGS) entry which is preliminary data.</text>
</comment>
<gene>
    <name evidence="1" type="ORF">LCGC14_2746500</name>
</gene>
<sequence length="54" mass="5573">MHDIVGHCPKCGAPIYSSPSLCLSTTPPPVIFSCACNPQAVIQTTASTTIEIGN</sequence>
<dbReference type="AlphaFoldDB" id="A0A0F8Z2W1"/>